<dbReference type="PANTHER" id="PTHR43806">
    <property type="entry name" value="PEPTIDASE S8"/>
    <property type="match status" value="1"/>
</dbReference>
<evidence type="ECO:0000256" key="8">
    <source>
        <dbReference type="SAM" id="MobiDB-lite"/>
    </source>
</evidence>
<feature type="domain" description="Peptidase S8/S53" evidence="9">
    <location>
        <begin position="442"/>
        <end position="571"/>
    </location>
</feature>
<feature type="active site" description="Charge relay system" evidence="7">
    <location>
        <position position="243"/>
    </location>
</feature>
<evidence type="ECO:0000313" key="12">
    <source>
        <dbReference type="Proteomes" id="UP000017840"/>
    </source>
</evidence>
<dbReference type="Gene3D" id="2.60.40.10">
    <property type="entry name" value="Immunoglobulins"/>
    <property type="match status" value="2"/>
</dbReference>
<evidence type="ECO:0000256" key="1">
    <source>
        <dbReference type="ARBA" id="ARBA00004496"/>
    </source>
</evidence>
<feature type="region of interest" description="Disordered" evidence="8">
    <location>
        <begin position="485"/>
        <end position="508"/>
    </location>
</feature>
<evidence type="ECO:0000256" key="4">
    <source>
        <dbReference type="ARBA" id="ARBA00022670"/>
    </source>
</evidence>
<sequence>MSRRTRAAAVVFALLMVAAPAAGAIDPAGRLGAPAGPTDRGATAGAVTAPSVADGTTNATNATNSTEADADATRTATADGSGTDDAARKLSAALRGDRGATADRSVAAASVDDPAPVTVVVLTDPGAAESVAAAVRALDGTVELVHGDAVQATLPRAALGALAERSDVSYVRKPRRPEPTVVSEGVGSINATALHDRGVTGENVTVAVVDVGGFNLSNPELDGVVAHRNYHEGGIGNGTVGAHGTATAALVSDAAPGANVVAVRVGTYLQAQAAVEWLREETDVDAVSMSLGWKDVGPLDGTAPLSTEIQRSVDAGTPYFVAAGNAGGGNHWDGQWSDPDGDGWLNFAGDDELMTVETVSPGSSMLFALQWDDWPDSDQDYALYLYQYESDFDDGDPDGGMAYEVVDTAQTGSQEPLERFEMSGAYGRYYVAVRSQDADNSSYFTAFAGDAQRLTPSTSARSVTEPGVAPAATTVGAVDAATGELEPFSSRGPTVDGRRKPDLVGPDNVSTGAYGGSSFYGTSAAAPHTAGAAALLLGVDPDLSPAEVETTLTETASPVGGSEPNSNAGAGLVDAGAAVASVGGGDTGSGAVDARPEAGAPANASAGSVTVGGSTTLNVTVENDGNAPLSVTDTEIAGPNASAFTVTNAPATVAPGGNGTVTVEFAPTSVGSQRATLSVAHNASGSPLTVGLSGTGVGTASVRVPATRAFGNVSVGETATRNVSVENTGTAPLSVAEVGVAGADAEAFTVTNAPDTVAPARTGP</sequence>
<dbReference type="PROSITE" id="PS00138">
    <property type="entry name" value="SUBTILASE_SER"/>
    <property type="match status" value="1"/>
</dbReference>
<comment type="similarity">
    <text evidence="2 7">Belongs to the peptidase S8 family.</text>
</comment>
<dbReference type="GO" id="GO:0004252">
    <property type="term" value="F:serine-type endopeptidase activity"/>
    <property type="evidence" value="ECO:0007669"/>
    <property type="project" value="UniProtKB-UniRule"/>
</dbReference>
<dbReference type="Proteomes" id="UP000017840">
    <property type="component" value="Unassembled WGS sequence"/>
</dbReference>
<dbReference type="PROSITE" id="PS51892">
    <property type="entry name" value="SUBTILASE"/>
    <property type="match status" value="1"/>
</dbReference>
<proteinExistence type="inferred from homology"/>
<reference evidence="11 12" key="1">
    <citation type="journal article" date="2013" name="Genome Announc.">
        <title>Draft Genome Sequence of 'Candidatus Halobonum tyrrellensis' Strain G22, Isolated from the Hypersaline Waters of Lake Tyrrell, Australia.</title>
        <authorList>
            <person name="Ugalde J.A."/>
            <person name="Narasingarao P."/>
            <person name="Kuo S."/>
            <person name="Podell S."/>
            <person name="Allen E.E."/>
        </authorList>
    </citation>
    <scope>NUCLEOTIDE SEQUENCE [LARGE SCALE GENOMIC DNA]</scope>
    <source>
        <strain evidence="11 12">G22</strain>
    </source>
</reference>
<dbReference type="Pfam" id="PF15780">
    <property type="entry name" value="ASH"/>
    <property type="match status" value="1"/>
</dbReference>
<dbReference type="PATRIC" id="fig|1324957.4.peg.1441"/>
<keyword evidence="3" id="KW-0963">Cytoplasm</keyword>
<feature type="active site" description="Charge relay system" evidence="7">
    <location>
        <position position="210"/>
    </location>
</feature>
<dbReference type="InterPro" id="IPR050131">
    <property type="entry name" value="Peptidase_S8_subtilisin-like"/>
</dbReference>
<keyword evidence="4 7" id="KW-0645">Protease</keyword>
<comment type="caution">
    <text evidence="11">The sequence shown here is derived from an EMBL/GenBank/DDBJ whole genome shotgun (WGS) entry which is preliminary data.</text>
</comment>
<accession>V4HDW8</accession>
<dbReference type="InterPro" id="IPR023828">
    <property type="entry name" value="Peptidase_S8_Ser-AS"/>
</dbReference>
<dbReference type="NCBIfam" id="NF012200">
    <property type="entry name" value="choice_anch_D"/>
    <property type="match status" value="2"/>
</dbReference>
<name>V4HDW8_9EURY</name>
<dbReference type="STRING" id="1324957.K933_07132"/>
<dbReference type="AlphaFoldDB" id="V4HDW8"/>
<keyword evidence="5 7" id="KW-0378">Hydrolase</keyword>
<dbReference type="PROSITE" id="PS50194">
    <property type="entry name" value="FILAMIN_REPEAT"/>
    <property type="match status" value="1"/>
</dbReference>
<dbReference type="InterPro" id="IPR015500">
    <property type="entry name" value="Peptidase_S8_subtilisin-rel"/>
</dbReference>
<comment type="subcellular location">
    <subcellularLocation>
        <location evidence="1">Cytoplasm</location>
    </subcellularLocation>
</comment>
<dbReference type="eggNOG" id="arCOG06823">
    <property type="taxonomic scope" value="Archaea"/>
</dbReference>
<dbReference type="SUPFAM" id="SSF52743">
    <property type="entry name" value="Subtilisin-like"/>
    <property type="match status" value="1"/>
</dbReference>
<dbReference type="PRINTS" id="PR00723">
    <property type="entry name" value="SUBTILISIN"/>
</dbReference>
<dbReference type="InterPro" id="IPR036852">
    <property type="entry name" value="Peptidase_S8/S53_dom_sf"/>
</dbReference>
<dbReference type="PANTHER" id="PTHR43806:SF11">
    <property type="entry name" value="CEREVISIN-RELATED"/>
    <property type="match status" value="1"/>
</dbReference>
<organism evidence="11 12">
    <name type="scientific">Candidatus Halobonum tyrrellensis G22</name>
    <dbReference type="NCBI Taxonomy" id="1324957"/>
    <lineage>
        <taxon>Archaea</taxon>
        <taxon>Methanobacteriati</taxon>
        <taxon>Methanobacteriota</taxon>
        <taxon>Stenosarchaea group</taxon>
        <taxon>Halobacteria</taxon>
        <taxon>Halobacteriales</taxon>
        <taxon>Haloferacaceae</taxon>
        <taxon>Candidatus Halobonum</taxon>
    </lineage>
</organism>
<feature type="region of interest" description="Disordered" evidence="8">
    <location>
        <begin position="35"/>
        <end position="84"/>
    </location>
</feature>
<keyword evidence="6 7" id="KW-0720">Serine protease</keyword>
<dbReference type="InterPro" id="IPR017868">
    <property type="entry name" value="Filamin/ABP280_repeat-like"/>
</dbReference>
<dbReference type="InterPro" id="IPR031549">
    <property type="entry name" value="ASH"/>
</dbReference>
<evidence type="ECO:0000256" key="6">
    <source>
        <dbReference type="ARBA" id="ARBA00022825"/>
    </source>
</evidence>
<feature type="domain" description="Peptidase S8/S53" evidence="9">
    <location>
        <begin position="201"/>
        <end position="327"/>
    </location>
</feature>
<keyword evidence="12" id="KW-1185">Reference proteome</keyword>
<feature type="domain" description="Abnormal spindle-like microcephaly-associated protein ASH" evidence="10">
    <location>
        <begin position="607"/>
        <end position="686"/>
    </location>
</feature>
<evidence type="ECO:0000256" key="2">
    <source>
        <dbReference type="ARBA" id="ARBA00011073"/>
    </source>
</evidence>
<dbReference type="EMBL" id="ASGZ01000023">
    <property type="protein sequence ID" value="ESP88850.1"/>
    <property type="molecule type" value="Genomic_DNA"/>
</dbReference>
<dbReference type="InterPro" id="IPR013783">
    <property type="entry name" value="Ig-like_fold"/>
</dbReference>
<dbReference type="OrthoDB" id="341609at2157"/>
<evidence type="ECO:0000259" key="9">
    <source>
        <dbReference type="Pfam" id="PF00082"/>
    </source>
</evidence>
<evidence type="ECO:0000313" key="11">
    <source>
        <dbReference type="EMBL" id="ESP88850.1"/>
    </source>
</evidence>
<dbReference type="Gene3D" id="3.40.50.200">
    <property type="entry name" value="Peptidase S8/S53 domain"/>
    <property type="match status" value="2"/>
</dbReference>
<evidence type="ECO:0000256" key="7">
    <source>
        <dbReference type="PROSITE-ProRule" id="PRU01240"/>
    </source>
</evidence>
<gene>
    <name evidence="11" type="ORF">K933_07132</name>
</gene>
<evidence type="ECO:0000256" key="3">
    <source>
        <dbReference type="ARBA" id="ARBA00022490"/>
    </source>
</evidence>
<protein>
    <submittedName>
        <fullName evidence="11">Peptidase S8/S53 subtilisin kexin sedolisin</fullName>
    </submittedName>
</protein>
<dbReference type="eggNOG" id="arCOG07554">
    <property type="taxonomic scope" value="Archaea"/>
</dbReference>
<dbReference type="Pfam" id="PF00082">
    <property type="entry name" value="Peptidase_S8"/>
    <property type="match status" value="2"/>
</dbReference>
<evidence type="ECO:0000256" key="5">
    <source>
        <dbReference type="ARBA" id="ARBA00022801"/>
    </source>
</evidence>
<feature type="compositionally biased region" description="Low complexity" evidence="8">
    <location>
        <begin position="53"/>
        <end position="84"/>
    </location>
</feature>
<dbReference type="GO" id="GO:0005737">
    <property type="term" value="C:cytoplasm"/>
    <property type="evidence" value="ECO:0007669"/>
    <property type="project" value="UniProtKB-SubCell"/>
</dbReference>
<evidence type="ECO:0000259" key="10">
    <source>
        <dbReference type="Pfam" id="PF15780"/>
    </source>
</evidence>
<feature type="active site" description="Charge relay system" evidence="7">
    <location>
        <position position="523"/>
    </location>
</feature>
<dbReference type="InterPro" id="IPR000209">
    <property type="entry name" value="Peptidase_S8/S53_dom"/>
</dbReference>
<dbReference type="GO" id="GO:0006508">
    <property type="term" value="P:proteolysis"/>
    <property type="evidence" value="ECO:0007669"/>
    <property type="project" value="UniProtKB-KW"/>
</dbReference>
<dbReference type="RefSeq" id="WP_023394013.1">
    <property type="nucleotide sequence ID" value="NZ_ASGZ01000023.1"/>
</dbReference>